<dbReference type="PANTHER" id="PTHR43133">
    <property type="entry name" value="RNA POLYMERASE ECF-TYPE SIGMA FACTO"/>
    <property type="match status" value="1"/>
</dbReference>
<dbReference type="Pfam" id="PF08281">
    <property type="entry name" value="Sigma70_r4_2"/>
    <property type="match status" value="1"/>
</dbReference>
<organism evidence="7 8">
    <name type="scientific">Tautonia plasticadhaerens</name>
    <dbReference type="NCBI Taxonomy" id="2527974"/>
    <lineage>
        <taxon>Bacteria</taxon>
        <taxon>Pseudomonadati</taxon>
        <taxon>Planctomycetota</taxon>
        <taxon>Planctomycetia</taxon>
        <taxon>Isosphaerales</taxon>
        <taxon>Isosphaeraceae</taxon>
        <taxon>Tautonia</taxon>
    </lineage>
</organism>
<dbReference type="RefSeq" id="WP_197446269.1">
    <property type="nucleotide sequence ID" value="NZ_CP036426.1"/>
</dbReference>
<dbReference type="SUPFAM" id="SSF88659">
    <property type="entry name" value="Sigma3 and sigma4 domains of RNA polymerase sigma factors"/>
    <property type="match status" value="1"/>
</dbReference>
<dbReference type="Gene3D" id="1.10.10.10">
    <property type="entry name" value="Winged helix-like DNA-binding domain superfamily/Winged helix DNA-binding domain"/>
    <property type="match status" value="1"/>
</dbReference>
<keyword evidence="8" id="KW-1185">Reference proteome</keyword>
<dbReference type="InterPro" id="IPR013325">
    <property type="entry name" value="RNA_pol_sigma_r2"/>
</dbReference>
<dbReference type="Pfam" id="PF04542">
    <property type="entry name" value="Sigma70_r2"/>
    <property type="match status" value="1"/>
</dbReference>
<evidence type="ECO:0000256" key="3">
    <source>
        <dbReference type="ARBA" id="ARBA00023082"/>
    </source>
</evidence>
<keyword evidence="4" id="KW-0804">Transcription</keyword>
<comment type="similarity">
    <text evidence="1">Belongs to the sigma-70 factor family. ECF subfamily.</text>
</comment>
<dbReference type="KEGG" id="tpla:ElP_44450"/>
<dbReference type="Proteomes" id="UP000317835">
    <property type="component" value="Chromosome"/>
</dbReference>
<dbReference type="InterPro" id="IPR036388">
    <property type="entry name" value="WH-like_DNA-bd_sf"/>
</dbReference>
<dbReference type="GO" id="GO:0006352">
    <property type="term" value="P:DNA-templated transcription initiation"/>
    <property type="evidence" value="ECO:0007669"/>
    <property type="project" value="InterPro"/>
</dbReference>
<reference evidence="7 8" key="1">
    <citation type="submission" date="2019-02" db="EMBL/GenBank/DDBJ databases">
        <title>Deep-cultivation of Planctomycetes and their phenomic and genomic characterization uncovers novel biology.</title>
        <authorList>
            <person name="Wiegand S."/>
            <person name="Jogler M."/>
            <person name="Boedeker C."/>
            <person name="Pinto D."/>
            <person name="Vollmers J."/>
            <person name="Rivas-Marin E."/>
            <person name="Kohn T."/>
            <person name="Peeters S.H."/>
            <person name="Heuer A."/>
            <person name="Rast P."/>
            <person name="Oberbeckmann S."/>
            <person name="Bunk B."/>
            <person name="Jeske O."/>
            <person name="Meyerdierks A."/>
            <person name="Storesund J.E."/>
            <person name="Kallscheuer N."/>
            <person name="Luecker S."/>
            <person name="Lage O.M."/>
            <person name="Pohl T."/>
            <person name="Merkel B.J."/>
            <person name="Hornburger P."/>
            <person name="Mueller R.-W."/>
            <person name="Bruemmer F."/>
            <person name="Labrenz M."/>
            <person name="Spormann A.M."/>
            <person name="Op den Camp H."/>
            <person name="Overmann J."/>
            <person name="Amann R."/>
            <person name="Jetten M.S.M."/>
            <person name="Mascher T."/>
            <person name="Medema M.H."/>
            <person name="Devos D.P."/>
            <person name="Kaster A.-K."/>
            <person name="Ovreas L."/>
            <person name="Rohde M."/>
            <person name="Galperin M.Y."/>
            <person name="Jogler C."/>
        </authorList>
    </citation>
    <scope>NUCLEOTIDE SEQUENCE [LARGE SCALE GENOMIC DNA]</scope>
    <source>
        <strain evidence="7 8">ElP</strain>
    </source>
</reference>
<dbReference type="InterPro" id="IPR014284">
    <property type="entry name" value="RNA_pol_sigma-70_dom"/>
</dbReference>
<dbReference type="InterPro" id="IPR039425">
    <property type="entry name" value="RNA_pol_sigma-70-like"/>
</dbReference>
<feature type="domain" description="RNA polymerase sigma-70 region 2" evidence="5">
    <location>
        <begin position="13"/>
        <end position="84"/>
    </location>
</feature>
<evidence type="ECO:0000256" key="2">
    <source>
        <dbReference type="ARBA" id="ARBA00023015"/>
    </source>
</evidence>
<dbReference type="EMBL" id="CP036426">
    <property type="protein sequence ID" value="QDV36519.1"/>
    <property type="molecule type" value="Genomic_DNA"/>
</dbReference>
<sequence>MSAIREEPMPSPERFRPYLVALARLRLGAGGRGKVEASDVVQQTLLEAHRCRDQFRGRGEAEMAAWLRKLLACNLVDAFRARGRACRDDGRERSLEAELERSSARLADFLAADQTSPSEAAGRLEQALLLADALGRLPEAQRAALELRYGRGLAVLEIARELDRSPAAVAGLLKRGVRELRALLGDREGP</sequence>
<dbReference type="PANTHER" id="PTHR43133:SF51">
    <property type="entry name" value="RNA POLYMERASE SIGMA FACTOR"/>
    <property type="match status" value="1"/>
</dbReference>
<dbReference type="AlphaFoldDB" id="A0A518H6M0"/>
<dbReference type="NCBIfam" id="TIGR02937">
    <property type="entry name" value="sigma70-ECF"/>
    <property type="match status" value="1"/>
</dbReference>
<keyword evidence="2" id="KW-0805">Transcription regulation</keyword>
<dbReference type="Gene3D" id="1.10.1740.10">
    <property type="match status" value="1"/>
</dbReference>
<name>A0A518H6M0_9BACT</name>
<dbReference type="SUPFAM" id="SSF88946">
    <property type="entry name" value="Sigma2 domain of RNA polymerase sigma factors"/>
    <property type="match status" value="1"/>
</dbReference>
<dbReference type="InterPro" id="IPR013249">
    <property type="entry name" value="RNA_pol_sigma70_r4_t2"/>
</dbReference>
<dbReference type="InterPro" id="IPR007627">
    <property type="entry name" value="RNA_pol_sigma70_r2"/>
</dbReference>
<evidence type="ECO:0000259" key="6">
    <source>
        <dbReference type="Pfam" id="PF08281"/>
    </source>
</evidence>
<evidence type="ECO:0000256" key="1">
    <source>
        <dbReference type="ARBA" id="ARBA00010641"/>
    </source>
</evidence>
<dbReference type="InterPro" id="IPR013324">
    <property type="entry name" value="RNA_pol_sigma_r3/r4-like"/>
</dbReference>
<proteinExistence type="inferred from homology"/>
<dbReference type="GO" id="GO:0016987">
    <property type="term" value="F:sigma factor activity"/>
    <property type="evidence" value="ECO:0007669"/>
    <property type="project" value="UniProtKB-KW"/>
</dbReference>
<gene>
    <name evidence="7" type="primary">sigR</name>
    <name evidence="7" type="ORF">ElP_44450</name>
</gene>
<protein>
    <submittedName>
        <fullName evidence="7">ECF RNA polymerase sigma factor SigR</fullName>
    </submittedName>
</protein>
<evidence type="ECO:0000313" key="8">
    <source>
        <dbReference type="Proteomes" id="UP000317835"/>
    </source>
</evidence>
<evidence type="ECO:0000256" key="4">
    <source>
        <dbReference type="ARBA" id="ARBA00023163"/>
    </source>
</evidence>
<accession>A0A518H6M0</accession>
<feature type="domain" description="RNA polymerase sigma factor 70 region 4 type 2" evidence="6">
    <location>
        <begin position="129"/>
        <end position="180"/>
    </location>
</feature>
<evidence type="ECO:0000259" key="5">
    <source>
        <dbReference type="Pfam" id="PF04542"/>
    </source>
</evidence>
<dbReference type="GO" id="GO:0003677">
    <property type="term" value="F:DNA binding"/>
    <property type="evidence" value="ECO:0007669"/>
    <property type="project" value="InterPro"/>
</dbReference>
<evidence type="ECO:0000313" key="7">
    <source>
        <dbReference type="EMBL" id="QDV36519.1"/>
    </source>
</evidence>
<keyword evidence="3" id="KW-0731">Sigma factor</keyword>